<name>A0A5S6Q792_TRIMR</name>
<keyword evidence="2" id="KW-1185">Reference proteome</keyword>
<accession>A0A5S6Q792</accession>
<organism evidence="2 3">
    <name type="scientific">Trichuris muris</name>
    <name type="common">Mouse whipworm</name>
    <dbReference type="NCBI Taxonomy" id="70415"/>
    <lineage>
        <taxon>Eukaryota</taxon>
        <taxon>Metazoa</taxon>
        <taxon>Ecdysozoa</taxon>
        <taxon>Nematoda</taxon>
        <taxon>Enoplea</taxon>
        <taxon>Dorylaimia</taxon>
        <taxon>Trichinellida</taxon>
        <taxon>Trichuridae</taxon>
        <taxon>Trichuris</taxon>
    </lineage>
</organism>
<proteinExistence type="predicted"/>
<evidence type="ECO:0000256" key="1">
    <source>
        <dbReference type="SAM" id="MobiDB-lite"/>
    </source>
</evidence>
<dbReference type="AlphaFoldDB" id="A0A5S6Q792"/>
<dbReference type="Proteomes" id="UP000046395">
    <property type="component" value="Unassembled WGS sequence"/>
</dbReference>
<feature type="region of interest" description="Disordered" evidence="1">
    <location>
        <begin position="43"/>
        <end position="77"/>
    </location>
</feature>
<evidence type="ECO:0000313" key="2">
    <source>
        <dbReference type="Proteomes" id="UP000046395"/>
    </source>
</evidence>
<reference evidence="3" key="1">
    <citation type="submission" date="2019-12" db="UniProtKB">
        <authorList>
            <consortium name="WormBaseParasite"/>
        </authorList>
    </citation>
    <scope>IDENTIFICATION</scope>
</reference>
<evidence type="ECO:0000313" key="3">
    <source>
        <dbReference type="WBParaSite" id="TMUE_1000003079.1"/>
    </source>
</evidence>
<protein>
    <submittedName>
        <fullName evidence="3">Uncharacterized protein</fullName>
    </submittedName>
</protein>
<feature type="compositionally biased region" description="Basic and acidic residues" evidence="1">
    <location>
        <begin position="54"/>
        <end position="63"/>
    </location>
</feature>
<sequence>MELALIGAARKAKSVRSSFRRPDIGWPVVGHFRCQLGLWTGSSGGGSSPWTFCRGEKADKDKLATPPDASPPPVERAALAPSLAPSGAFLPFCRSPLKWGIAFSILISRRPETRLAGRWERARAGRPP</sequence>
<dbReference type="WBParaSite" id="TMUE_1000003079.1">
    <property type="protein sequence ID" value="TMUE_1000003079.1"/>
    <property type="gene ID" value="WBGene00298603"/>
</dbReference>